<dbReference type="InterPro" id="IPR043429">
    <property type="entry name" value="ArtM/GltK/GlnP/TcyL/YhdX-like"/>
</dbReference>
<evidence type="ECO:0000256" key="4">
    <source>
        <dbReference type="ARBA" id="ARBA00022475"/>
    </source>
</evidence>
<accession>A0AA91BPN6</accession>
<name>A0AA91BPN6_9RHOB</name>
<dbReference type="Gene3D" id="1.10.3720.10">
    <property type="entry name" value="MetI-like"/>
    <property type="match status" value="1"/>
</dbReference>
<dbReference type="RefSeq" id="WP_152460596.1">
    <property type="nucleotide sequence ID" value="NZ_WVQY01000002.1"/>
</dbReference>
<comment type="caution">
    <text evidence="12">The sequence shown here is derived from an EMBL/GenBank/DDBJ whole genome shotgun (WGS) entry which is preliminary data.</text>
</comment>
<comment type="subcellular location">
    <subcellularLocation>
        <location evidence="1">Cell inner membrane</location>
        <topology evidence="1">Multi-pass membrane protein</topology>
    </subcellularLocation>
    <subcellularLocation>
        <location evidence="9">Cell membrane</location>
        <topology evidence="9">Multi-pass membrane protein</topology>
    </subcellularLocation>
</comment>
<dbReference type="NCBIfam" id="TIGR01726">
    <property type="entry name" value="HEQRo_perm_3TM"/>
    <property type="match status" value="1"/>
</dbReference>
<evidence type="ECO:0000313" key="11">
    <source>
        <dbReference type="EMBL" id="NOD30288.1"/>
    </source>
</evidence>
<reference evidence="12 14" key="1">
    <citation type="submission" date="2019-12" db="EMBL/GenBank/DDBJ databases">
        <title>Ruegeria JWLKs population differentiation of coral mucus and skeleton niches.</title>
        <authorList>
            <person name="Luo D."/>
        </authorList>
    </citation>
    <scope>NUCLEOTIDE SEQUENCE</scope>
    <source>
        <strain evidence="12">HKCCD6181</strain>
        <strain evidence="11 14">HKCCD6238</strain>
    </source>
</reference>
<dbReference type="Proteomes" id="UP000599383">
    <property type="component" value="Unassembled WGS sequence"/>
</dbReference>
<organism evidence="12 13">
    <name type="scientific">Ruegeria atlantica</name>
    <dbReference type="NCBI Taxonomy" id="81569"/>
    <lineage>
        <taxon>Bacteria</taxon>
        <taxon>Pseudomonadati</taxon>
        <taxon>Pseudomonadota</taxon>
        <taxon>Alphaproteobacteria</taxon>
        <taxon>Rhodobacterales</taxon>
        <taxon>Roseobacteraceae</taxon>
        <taxon>Ruegeria</taxon>
    </lineage>
</organism>
<dbReference type="Proteomes" id="UP000597886">
    <property type="component" value="Unassembled WGS sequence"/>
</dbReference>
<dbReference type="InterPro" id="IPR010065">
    <property type="entry name" value="AA_ABC_transptr_permease_3TM"/>
</dbReference>
<dbReference type="Pfam" id="PF00528">
    <property type="entry name" value="BPD_transp_1"/>
    <property type="match status" value="1"/>
</dbReference>
<keyword evidence="4" id="KW-1003">Cell membrane</keyword>
<proteinExistence type="inferred from homology"/>
<dbReference type="CDD" id="cd06261">
    <property type="entry name" value="TM_PBP2"/>
    <property type="match status" value="1"/>
</dbReference>
<evidence type="ECO:0000256" key="6">
    <source>
        <dbReference type="ARBA" id="ARBA00022970"/>
    </source>
</evidence>
<protein>
    <submittedName>
        <fullName evidence="12">ABC transporter permease subunit</fullName>
    </submittedName>
</protein>
<gene>
    <name evidence="11" type="ORF">GS617_08415</name>
    <name evidence="12" type="ORF">GS634_18755</name>
</gene>
<keyword evidence="3 9" id="KW-0813">Transport</keyword>
<comment type="similarity">
    <text evidence="2">Belongs to the binding-protein-dependent transport system permease family. HisMQ subfamily.</text>
</comment>
<dbReference type="PROSITE" id="PS50928">
    <property type="entry name" value="ABC_TM1"/>
    <property type="match status" value="1"/>
</dbReference>
<evidence type="ECO:0000256" key="5">
    <source>
        <dbReference type="ARBA" id="ARBA00022692"/>
    </source>
</evidence>
<evidence type="ECO:0000256" key="9">
    <source>
        <dbReference type="RuleBase" id="RU363032"/>
    </source>
</evidence>
<evidence type="ECO:0000313" key="12">
    <source>
        <dbReference type="EMBL" id="NOE20170.1"/>
    </source>
</evidence>
<evidence type="ECO:0000256" key="1">
    <source>
        <dbReference type="ARBA" id="ARBA00004429"/>
    </source>
</evidence>
<dbReference type="GO" id="GO:0015184">
    <property type="term" value="F:L-cystine transmembrane transporter activity"/>
    <property type="evidence" value="ECO:0007669"/>
    <property type="project" value="TreeGrafter"/>
</dbReference>
<feature type="transmembrane region" description="Helical" evidence="9">
    <location>
        <begin position="27"/>
        <end position="49"/>
    </location>
</feature>
<evidence type="ECO:0000259" key="10">
    <source>
        <dbReference type="PROSITE" id="PS50928"/>
    </source>
</evidence>
<feature type="transmembrane region" description="Helical" evidence="9">
    <location>
        <begin position="92"/>
        <end position="115"/>
    </location>
</feature>
<evidence type="ECO:0000256" key="7">
    <source>
        <dbReference type="ARBA" id="ARBA00022989"/>
    </source>
</evidence>
<keyword evidence="8 9" id="KW-0472">Membrane</keyword>
<dbReference type="PANTHER" id="PTHR30614:SF0">
    <property type="entry name" value="L-CYSTINE TRANSPORT SYSTEM PERMEASE PROTEIN TCYL"/>
    <property type="match status" value="1"/>
</dbReference>
<feature type="domain" description="ABC transmembrane type-1" evidence="10">
    <location>
        <begin position="23"/>
        <end position="211"/>
    </location>
</feature>
<evidence type="ECO:0000313" key="13">
    <source>
        <dbReference type="Proteomes" id="UP000597886"/>
    </source>
</evidence>
<keyword evidence="6" id="KW-0029">Amino-acid transport</keyword>
<dbReference type="PANTHER" id="PTHR30614">
    <property type="entry name" value="MEMBRANE COMPONENT OF AMINO ACID ABC TRANSPORTER"/>
    <property type="match status" value="1"/>
</dbReference>
<dbReference type="EMBL" id="WVQY01000002">
    <property type="protein sequence ID" value="NOD30288.1"/>
    <property type="molecule type" value="Genomic_DNA"/>
</dbReference>
<evidence type="ECO:0000313" key="14">
    <source>
        <dbReference type="Proteomes" id="UP000599383"/>
    </source>
</evidence>
<evidence type="ECO:0000256" key="2">
    <source>
        <dbReference type="ARBA" id="ARBA00010072"/>
    </source>
</evidence>
<keyword evidence="5 9" id="KW-0812">Transmembrane</keyword>
<feature type="transmembrane region" description="Helical" evidence="9">
    <location>
        <begin position="190"/>
        <end position="208"/>
    </location>
</feature>
<sequence>MEPTVSFFSGFTINDLWFLGEAALRTLWISVLSISIGTLLGVVCGWILYEGKLAAALTVAPFLDVFRSVPLIIQLVLFYNFAPIVGLNLDPFASGVVILSIYTAALVANVARGGIEAVGAPMRRAARSLGMTYWQDLRYVVFPIGGRAVFPAWVGVALGVMKDSALVSVLGYVELLKASQILITRTQEPFLILTIAGAFYFALSYPISRYSASLEKRWAQ</sequence>
<dbReference type="EMBL" id="WVRA01000008">
    <property type="protein sequence ID" value="NOE20170.1"/>
    <property type="molecule type" value="Genomic_DNA"/>
</dbReference>
<keyword evidence="14" id="KW-1185">Reference proteome</keyword>
<dbReference type="InterPro" id="IPR000515">
    <property type="entry name" value="MetI-like"/>
</dbReference>
<dbReference type="GO" id="GO:0043190">
    <property type="term" value="C:ATP-binding cassette (ABC) transporter complex"/>
    <property type="evidence" value="ECO:0007669"/>
    <property type="project" value="InterPro"/>
</dbReference>
<feature type="transmembrane region" description="Helical" evidence="9">
    <location>
        <begin position="136"/>
        <end position="158"/>
    </location>
</feature>
<dbReference type="SUPFAM" id="SSF161098">
    <property type="entry name" value="MetI-like"/>
    <property type="match status" value="1"/>
</dbReference>
<evidence type="ECO:0000256" key="3">
    <source>
        <dbReference type="ARBA" id="ARBA00022448"/>
    </source>
</evidence>
<dbReference type="AlphaFoldDB" id="A0AA91BPN6"/>
<keyword evidence="7 9" id="KW-1133">Transmembrane helix</keyword>
<dbReference type="InterPro" id="IPR035906">
    <property type="entry name" value="MetI-like_sf"/>
</dbReference>
<evidence type="ECO:0000256" key="8">
    <source>
        <dbReference type="ARBA" id="ARBA00023136"/>
    </source>
</evidence>